<reference evidence="1 2" key="1">
    <citation type="journal article" date="2020" name="Int. J. Syst. Evol. Microbiol.">
        <title>Novel acetic acid bacteria from cider fermentations: Acetobacter conturbans sp. nov. and Acetobacter fallax sp. nov.</title>
        <authorList>
            <person name="Sombolestani A.S."/>
            <person name="Cleenwerck I."/>
            <person name="Cnockaert M."/>
            <person name="Borremans W."/>
            <person name="Wieme A.D."/>
            <person name="De Vuyst L."/>
            <person name="Vandamme P."/>
        </authorList>
    </citation>
    <scope>NUCLEOTIDE SEQUENCE [LARGE SCALE GENOMIC DNA]</scope>
    <source>
        <strain evidence="1 2">LMG 1627</strain>
    </source>
</reference>
<evidence type="ECO:0000313" key="1">
    <source>
        <dbReference type="EMBL" id="NHN89849.1"/>
    </source>
</evidence>
<dbReference type="Proteomes" id="UP000631653">
    <property type="component" value="Unassembled WGS sequence"/>
</dbReference>
<sequence length="78" mass="8987">MSDRNEQATDFEPTKSAIEARIERALVELRQALHEIGTLNHDGKAVVANMNAVMNTMDLLNDLQRRMKWMRKALTDDF</sequence>
<dbReference type="EMBL" id="WOSY01000020">
    <property type="protein sequence ID" value="NHN89849.1"/>
    <property type="molecule type" value="Genomic_DNA"/>
</dbReference>
<comment type="caution">
    <text evidence="1">The sequence shown here is derived from an EMBL/GenBank/DDBJ whole genome shotgun (WGS) entry which is preliminary data.</text>
</comment>
<organism evidence="1 2">
    <name type="scientific">Acetobacter conturbans</name>
    <dbReference type="NCBI Taxonomy" id="1737472"/>
    <lineage>
        <taxon>Bacteria</taxon>
        <taxon>Pseudomonadati</taxon>
        <taxon>Pseudomonadota</taxon>
        <taxon>Alphaproteobacteria</taxon>
        <taxon>Acetobacterales</taxon>
        <taxon>Acetobacteraceae</taxon>
        <taxon>Acetobacter</taxon>
    </lineage>
</organism>
<dbReference type="RefSeq" id="WP_173571149.1">
    <property type="nucleotide sequence ID" value="NZ_WOSY01000020.1"/>
</dbReference>
<name>A0ABX0K2D4_9PROT</name>
<keyword evidence="2" id="KW-1185">Reference proteome</keyword>
<accession>A0ABX0K2D4</accession>
<evidence type="ECO:0000313" key="2">
    <source>
        <dbReference type="Proteomes" id="UP000631653"/>
    </source>
</evidence>
<protein>
    <submittedName>
        <fullName evidence="1">Uncharacterized protein</fullName>
    </submittedName>
</protein>
<proteinExistence type="predicted"/>
<gene>
    <name evidence="1" type="ORF">GOB81_14675</name>
</gene>